<dbReference type="Proteomes" id="UP000831701">
    <property type="component" value="Chromosome 4"/>
</dbReference>
<accession>A0ACB8X0B3</accession>
<dbReference type="EMBL" id="CM041534">
    <property type="protein sequence ID" value="KAI3373752.1"/>
    <property type="molecule type" value="Genomic_DNA"/>
</dbReference>
<keyword evidence="2" id="KW-1185">Reference proteome</keyword>
<protein>
    <submittedName>
        <fullName evidence="1">Uncharacterized protein</fullName>
    </submittedName>
</protein>
<proteinExistence type="predicted"/>
<organism evidence="1 2">
    <name type="scientific">Scortum barcoo</name>
    <name type="common">barcoo grunter</name>
    <dbReference type="NCBI Taxonomy" id="214431"/>
    <lineage>
        <taxon>Eukaryota</taxon>
        <taxon>Metazoa</taxon>
        <taxon>Chordata</taxon>
        <taxon>Craniata</taxon>
        <taxon>Vertebrata</taxon>
        <taxon>Euteleostomi</taxon>
        <taxon>Actinopterygii</taxon>
        <taxon>Neopterygii</taxon>
        <taxon>Teleostei</taxon>
        <taxon>Neoteleostei</taxon>
        <taxon>Acanthomorphata</taxon>
        <taxon>Eupercaria</taxon>
        <taxon>Centrarchiformes</taxon>
        <taxon>Terapontoidei</taxon>
        <taxon>Terapontidae</taxon>
        <taxon>Scortum</taxon>
    </lineage>
</organism>
<comment type="caution">
    <text evidence="1">The sequence shown here is derived from an EMBL/GenBank/DDBJ whole genome shotgun (WGS) entry which is preliminary data.</text>
</comment>
<sequence length="104" mass="11477">MKQTPHDLPKLYYLVLVMKGNESMWMSPNFLHLNSEKTQVMVIGADSFLPKNGMYEDSIHPSIHLHPLDPGPGRGGSSLSRDAQTSLTQGLLPVGHAWNSSHLS</sequence>
<evidence type="ECO:0000313" key="1">
    <source>
        <dbReference type="EMBL" id="KAI3373752.1"/>
    </source>
</evidence>
<gene>
    <name evidence="1" type="ORF">L3Q82_022334</name>
</gene>
<reference evidence="1" key="1">
    <citation type="submission" date="2022-04" db="EMBL/GenBank/DDBJ databases">
        <title>Jade perch genome.</title>
        <authorList>
            <person name="Chao B."/>
        </authorList>
    </citation>
    <scope>NUCLEOTIDE SEQUENCE</scope>
    <source>
        <strain evidence="1">CB-2022</strain>
    </source>
</reference>
<evidence type="ECO:0000313" key="2">
    <source>
        <dbReference type="Proteomes" id="UP000831701"/>
    </source>
</evidence>
<name>A0ACB8X0B3_9TELE</name>